<dbReference type="EMBL" id="MW015081">
    <property type="protein sequence ID" value="QPX48243.1"/>
    <property type="molecule type" value="Genomic_DNA"/>
</dbReference>
<keyword evidence="3" id="KW-1185">Reference proteome</keyword>
<dbReference type="Proteomes" id="UP000664915">
    <property type="component" value="Segment"/>
</dbReference>
<protein>
    <recommendedName>
        <fullName evidence="1">Phage tail lysozyme domain-containing protein</fullName>
    </recommendedName>
</protein>
<evidence type="ECO:0000313" key="2">
    <source>
        <dbReference type="EMBL" id="QPX48243.1"/>
    </source>
</evidence>
<dbReference type="RefSeq" id="YP_010670253.1">
    <property type="nucleotide sequence ID" value="NC_070963.1"/>
</dbReference>
<dbReference type="Pfam" id="PF18013">
    <property type="entry name" value="Phage_lysozyme2"/>
    <property type="match status" value="1"/>
</dbReference>
<dbReference type="GeneID" id="77946448"/>
<name>A0A879R228_9CAUD</name>
<sequence>MQNIFTVTLPLLATVTTTTASLPSVFPPPPVSGPPPFSIVQEEPTSKTAIRKVAPEKPKETRLICKGCNEHENATLAYFQERGIKDRNALATIMGNIRQESTFIPNICEGGSRTGYHNCNGGFGIIQWTSANRYYGLGDFARKFGGSPSSLHTQLRYLTNEVQWQEIEEKMKTPGKSINRYMDYAYSWIGWGHHGARTSYARDYASRLIKVEV</sequence>
<accession>A0A879R228</accession>
<evidence type="ECO:0000259" key="1">
    <source>
        <dbReference type="Pfam" id="PF18013"/>
    </source>
</evidence>
<reference evidence="2" key="1">
    <citation type="submission" date="2020-09" db="EMBL/GenBank/DDBJ databases">
        <authorList>
            <person name="Zhang D."/>
            <person name="Hatherill J.R."/>
            <person name="Ramirez J.F."/>
            <person name="Edinger B."/>
            <person name="Balarin R."/>
            <person name="Sullivan A."/>
            <person name="Humpal K.M."/>
            <person name="Guseva A."/>
            <person name="Butela K.A."/>
            <person name="Garlena R.A."/>
            <person name="Russell D.A."/>
            <person name="Pope W.H."/>
            <person name="Jacobs-Sera D."/>
            <person name="Hatfull G.F."/>
        </authorList>
    </citation>
    <scope>NUCLEOTIDE SEQUENCE</scope>
</reference>
<dbReference type="Gene3D" id="1.10.530.10">
    <property type="match status" value="1"/>
</dbReference>
<evidence type="ECO:0000313" key="3">
    <source>
        <dbReference type="Proteomes" id="UP000664915"/>
    </source>
</evidence>
<dbReference type="InterPro" id="IPR041219">
    <property type="entry name" value="Phage_lysozyme2"/>
</dbReference>
<dbReference type="KEGG" id="vg:77946448"/>
<feature type="domain" description="Phage tail lysozyme" evidence="1">
    <location>
        <begin position="74"/>
        <end position="174"/>
    </location>
</feature>
<organism evidence="2 3">
    <name type="scientific">Synechococcus phage S-SRM01</name>
    <dbReference type="NCBI Taxonomy" id="2781608"/>
    <lineage>
        <taxon>Viruses</taxon>
        <taxon>Duplodnaviria</taxon>
        <taxon>Heunggongvirae</taxon>
        <taxon>Uroviricota</taxon>
        <taxon>Caudoviricetes</taxon>
        <taxon>Pantevenvirales</taxon>
        <taxon>Kyanoviridae</taxon>
        <taxon>Serangoonvirus</taxon>
        <taxon>Serangoonvirus essarone</taxon>
    </lineage>
</organism>
<proteinExistence type="predicted"/>